<keyword evidence="3" id="KW-1185">Reference proteome</keyword>
<dbReference type="Gene3D" id="1.20.1280.50">
    <property type="match status" value="1"/>
</dbReference>
<protein>
    <recommendedName>
        <fullName evidence="1">F-box domain-containing protein</fullName>
    </recommendedName>
</protein>
<accession>A0A4Y9ZPR0</accession>
<dbReference type="SUPFAM" id="SSF81383">
    <property type="entry name" value="F-box domain"/>
    <property type="match status" value="1"/>
</dbReference>
<gene>
    <name evidence="2" type="ORF">EWM64_g7964</name>
</gene>
<evidence type="ECO:0000313" key="2">
    <source>
        <dbReference type="EMBL" id="TFY76047.1"/>
    </source>
</evidence>
<dbReference type="Pfam" id="PF12937">
    <property type="entry name" value="F-box-like"/>
    <property type="match status" value="1"/>
</dbReference>
<dbReference type="PANTHER" id="PTHR38926">
    <property type="entry name" value="F-BOX DOMAIN CONTAINING PROTEIN, EXPRESSED"/>
    <property type="match status" value="1"/>
</dbReference>
<organism evidence="2 3">
    <name type="scientific">Hericium alpestre</name>
    <dbReference type="NCBI Taxonomy" id="135208"/>
    <lineage>
        <taxon>Eukaryota</taxon>
        <taxon>Fungi</taxon>
        <taxon>Dikarya</taxon>
        <taxon>Basidiomycota</taxon>
        <taxon>Agaricomycotina</taxon>
        <taxon>Agaricomycetes</taxon>
        <taxon>Russulales</taxon>
        <taxon>Hericiaceae</taxon>
        <taxon>Hericium</taxon>
    </lineage>
</organism>
<evidence type="ECO:0000313" key="3">
    <source>
        <dbReference type="Proteomes" id="UP000298061"/>
    </source>
</evidence>
<dbReference type="SUPFAM" id="SSF52047">
    <property type="entry name" value="RNI-like"/>
    <property type="match status" value="1"/>
</dbReference>
<dbReference type="Proteomes" id="UP000298061">
    <property type="component" value="Unassembled WGS sequence"/>
</dbReference>
<dbReference type="InterPro" id="IPR001810">
    <property type="entry name" value="F-box_dom"/>
</dbReference>
<comment type="caution">
    <text evidence="2">The sequence shown here is derived from an EMBL/GenBank/DDBJ whole genome shotgun (WGS) entry which is preliminary data.</text>
</comment>
<dbReference type="InterPro" id="IPR036047">
    <property type="entry name" value="F-box-like_dom_sf"/>
</dbReference>
<dbReference type="STRING" id="135208.A0A4Y9ZPR0"/>
<feature type="domain" description="F-box" evidence="1">
    <location>
        <begin position="57"/>
        <end position="114"/>
    </location>
</feature>
<dbReference type="OrthoDB" id="2884925at2759"/>
<name>A0A4Y9ZPR0_9AGAM</name>
<dbReference type="PANTHER" id="PTHR38926:SF72">
    <property type="entry name" value="IM:7136021-RELATED"/>
    <property type="match status" value="1"/>
</dbReference>
<sequence>MSVPRLPSEFWDSLDKVHFDDVSCGSDCLETTPKRIQQLRDLLTKMTNHANWHLPIFRLPPEILRKIFLHHARPVQDDATFADDASCATLLSVSQVCRRWREIAVRDPFLWTHVPIGNLARAEIFIQRSQGRPISLWGRFNLSHVSELSTLQLTPLVPSAEGSLERVEAISIVIPNPDFARADSWVITLPSEAAPRLRALRLYSEMPLATMRTDLNPPFGYELPMLRTLYIDSVDFGWEWIGRMPTLTSLVITYQHTGSSVSDLRHILNALKVLENLTELDLVIPGLTIPDPPTPLEAIYMPRLKRCIFDSTARSVIQLLQHISVPGDAILHVEAVHWDGTETLHFCNTIAQHYVSRSPIRPFSGLAIHETDDLCFTFYMAPNGAHIYDNPPDHSHTDVLELDSVTLNLTLRGDLDRSLLPDFITTFLRAFAQASPVFSFPPDTLVLAPSSGVLGRMVKTGSRSIRCKLFPLTSFCPSSVATNPGAAVATAMLADAGMRRAYSWHAKRQASLAAKYCRRLSSDSRLSTSS</sequence>
<proteinExistence type="predicted"/>
<reference evidence="2 3" key="1">
    <citation type="submission" date="2019-02" db="EMBL/GenBank/DDBJ databases">
        <title>Genome sequencing of the rare red list fungi Hericium alpestre (H. flagellum).</title>
        <authorList>
            <person name="Buettner E."/>
            <person name="Kellner H."/>
        </authorList>
    </citation>
    <scope>NUCLEOTIDE SEQUENCE [LARGE SCALE GENOMIC DNA]</scope>
    <source>
        <strain evidence="2 3">DSM 108284</strain>
    </source>
</reference>
<evidence type="ECO:0000259" key="1">
    <source>
        <dbReference type="Pfam" id="PF12937"/>
    </source>
</evidence>
<dbReference type="AlphaFoldDB" id="A0A4Y9ZPR0"/>
<dbReference type="EMBL" id="SFCI01001338">
    <property type="protein sequence ID" value="TFY76047.1"/>
    <property type="molecule type" value="Genomic_DNA"/>
</dbReference>